<dbReference type="Pfam" id="PF01494">
    <property type="entry name" value="FAD_binding_3"/>
    <property type="match status" value="1"/>
</dbReference>
<keyword evidence="4" id="KW-1185">Reference proteome</keyword>
<evidence type="ECO:0000256" key="1">
    <source>
        <dbReference type="ARBA" id="ARBA00023002"/>
    </source>
</evidence>
<evidence type="ECO:0000259" key="2">
    <source>
        <dbReference type="Pfam" id="PF01494"/>
    </source>
</evidence>
<evidence type="ECO:0000313" key="3">
    <source>
        <dbReference type="EMBL" id="MBB6412457.1"/>
    </source>
</evidence>
<sequence length="406" mass="44589">MTSRKGGEMSIAEAGPAEVDVAIVGAGLAGTTLATVLGKAGRKVALIDPHRVHHDEFRAEKIGTKQMQLFKRLGLEATLLPLVTPMDEVHIFRLGQLFARETHREFGFSYGALINGLRDALPPQVPLTVGKVAEITTGPDEQRLVLTDGSVIDARLLVVATGYSEAVRRAIGVNRVEESKAFSLSIGFDLAIAPRDCAYESVTSYGKRAGDRVAYITVFPIGNKMRANMFVYRQVAEPWTRAFREDPQKMLCELMPEISAQCGNFEIAGPVEVRQINLTTTQGHRRDGVVFVGDAFLTTCPTPGVGIERVMTDVDRLHSVHIPRWLETPGMAADKISAFYDDPVKIAADENGMRSSIYSKAITTGTELEWRIRRLRNNTARQLMIVGRKMRNLGQRRANAVAGEAS</sequence>
<accession>A0A841PB74</accession>
<dbReference type="GO" id="GO:0071949">
    <property type="term" value="F:FAD binding"/>
    <property type="evidence" value="ECO:0007669"/>
    <property type="project" value="InterPro"/>
</dbReference>
<dbReference type="Gene3D" id="3.50.50.60">
    <property type="entry name" value="FAD/NAD(P)-binding domain"/>
    <property type="match status" value="1"/>
</dbReference>
<dbReference type="RefSeq" id="WP_184875411.1">
    <property type="nucleotide sequence ID" value="NZ_JACHEF010000005.1"/>
</dbReference>
<feature type="domain" description="FAD-binding" evidence="2">
    <location>
        <begin position="18"/>
        <end position="317"/>
    </location>
</feature>
<protein>
    <submittedName>
        <fullName evidence="3">2-polyprenyl-6-methoxyphenol hydroxylase-like FAD-dependent oxidoreductase</fullName>
    </submittedName>
</protein>
<dbReference type="PANTHER" id="PTHR43476">
    <property type="entry name" value="3-(3-HYDROXY-PHENYL)PROPIONATE/3-HYDROXYCINNAMIC ACID HYDROXYLASE"/>
    <property type="match status" value="1"/>
</dbReference>
<dbReference type="Proteomes" id="UP000556329">
    <property type="component" value="Unassembled WGS sequence"/>
</dbReference>
<keyword evidence="1" id="KW-0560">Oxidoreductase</keyword>
<comment type="caution">
    <text evidence="3">The sequence shown here is derived from an EMBL/GenBank/DDBJ whole genome shotgun (WGS) entry which is preliminary data.</text>
</comment>
<organism evidence="3 4">
    <name type="scientific">Mesorhizobium sangaii</name>
    <dbReference type="NCBI Taxonomy" id="505389"/>
    <lineage>
        <taxon>Bacteria</taxon>
        <taxon>Pseudomonadati</taxon>
        <taxon>Pseudomonadota</taxon>
        <taxon>Alphaproteobacteria</taxon>
        <taxon>Hyphomicrobiales</taxon>
        <taxon>Phyllobacteriaceae</taxon>
        <taxon>Mesorhizobium</taxon>
    </lineage>
</organism>
<dbReference type="PANTHER" id="PTHR43476:SF5">
    <property type="entry name" value="FAD-DEPENDENT MONOOXYGENASE"/>
    <property type="match status" value="1"/>
</dbReference>
<evidence type="ECO:0000313" key="4">
    <source>
        <dbReference type="Proteomes" id="UP000556329"/>
    </source>
</evidence>
<dbReference type="EMBL" id="JACHEF010000005">
    <property type="protein sequence ID" value="MBB6412457.1"/>
    <property type="molecule type" value="Genomic_DNA"/>
</dbReference>
<dbReference type="InterPro" id="IPR002938">
    <property type="entry name" value="FAD-bd"/>
</dbReference>
<dbReference type="SUPFAM" id="SSF51905">
    <property type="entry name" value="FAD/NAD(P)-binding domain"/>
    <property type="match status" value="1"/>
</dbReference>
<reference evidence="3 4" key="1">
    <citation type="submission" date="2020-08" db="EMBL/GenBank/DDBJ databases">
        <title>Genomic Encyclopedia of Type Strains, Phase IV (KMG-IV): sequencing the most valuable type-strain genomes for metagenomic binning, comparative biology and taxonomic classification.</title>
        <authorList>
            <person name="Goeker M."/>
        </authorList>
    </citation>
    <scope>NUCLEOTIDE SEQUENCE [LARGE SCALE GENOMIC DNA]</scope>
    <source>
        <strain evidence="3 4">DSM 100039</strain>
    </source>
</reference>
<dbReference type="GO" id="GO:0016491">
    <property type="term" value="F:oxidoreductase activity"/>
    <property type="evidence" value="ECO:0007669"/>
    <property type="project" value="UniProtKB-KW"/>
</dbReference>
<dbReference type="InterPro" id="IPR050631">
    <property type="entry name" value="PheA/TfdB_FAD_monoxygenase"/>
</dbReference>
<proteinExistence type="predicted"/>
<dbReference type="AlphaFoldDB" id="A0A841PB74"/>
<dbReference type="InterPro" id="IPR036188">
    <property type="entry name" value="FAD/NAD-bd_sf"/>
</dbReference>
<gene>
    <name evidence="3" type="ORF">HNQ71_005147</name>
</gene>
<dbReference type="PRINTS" id="PR00420">
    <property type="entry name" value="RNGMNOXGNASE"/>
</dbReference>
<name>A0A841PB74_9HYPH</name>